<organism evidence="2 3">
    <name type="scientific">Dermatophagoides farinae</name>
    <name type="common">American house dust mite</name>
    <dbReference type="NCBI Taxonomy" id="6954"/>
    <lineage>
        <taxon>Eukaryota</taxon>
        <taxon>Metazoa</taxon>
        <taxon>Ecdysozoa</taxon>
        <taxon>Arthropoda</taxon>
        <taxon>Chelicerata</taxon>
        <taxon>Arachnida</taxon>
        <taxon>Acari</taxon>
        <taxon>Acariformes</taxon>
        <taxon>Sarcoptiformes</taxon>
        <taxon>Astigmata</taxon>
        <taxon>Psoroptidia</taxon>
        <taxon>Analgoidea</taxon>
        <taxon>Pyroglyphidae</taxon>
        <taxon>Dermatophagoidinae</taxon>
        <taxon>Dermatophagoides</taxon>
    </lineage>
</organism>
<keyword evidence="1" id="KW-0812">Transmembrane</keyword>
<evidence type="ECO:0000256" key="1">
    <source>
        <dbReference type="SAM" id="Phobius"/>
    </source>
</evidence>
<dbReference type="AlphaFoldDB" id="A0A922HSK6"/>
<protein>
    <submittedName>
        <fullName evidence="2">Uncharacterized protein</fullName>
    </submittedName>
</protein>
<comment type="caution">
    <text evidence="2">The sequence shown here is derived from an EMBL/GenBank/DDBJ whole genome shotgun (WGS) entry which is preliminary data.</text>
</comment>
<name>A0A922HSK6_DERFA</name>
<keyword evidence="3" id="KW-1185">Reference proteome</keyword>
<keyword evidence="1" id="KW-1133">Transmembrane helix</keyword>
<keyword evidence="1" id="KW-0472">Membrane</keyword>
<reference evidence="2" key="1">
    <citation type="submission" date="2013-05" db="EMBL/GenBank/DDBJ databases">
        <authorList>
            <person name="Yim A.K.Y."/>
            <person name="Chan T.F."/>
            <person name="Ji K.M."/>
            <person name="Liu X.Y."/>
            <person name="Zhou J.W."/>
            <person name="Li R.Q."/>
            <person name="Yang K.Y."/>
            <person name="Li J."/>
            <person name="Li M."/>
            <person name="Law P.T.W."/>
            <person name="Wu Y.L."/>
            <person name="Cai Z.L."/>
            <person name="Qin H."/>
            <person name="Bao Y."/>
            <person name="Leung R.K.K."/>
            <person name="Ng P.K.S."/>
            <person name="Zou J."/>
            <person name="Zhong X.J."/>
            <person name="Ran P.X."/>
            <person name="Zhong N.S."/>
            <person name="Liu Z.G."/>
            <person name="Tsui S.K.W."/>
        </authorList>
    </citation>
    <scope>NUCLEOTIDE SEQUENCE</scope>
    <source>
        <strain evidence="2">Derf</strain>
        <tissue evidence="2">Whole organism</tissue>
    </source>
</reference>
<feature type="transmembrane region" description="Helical" evidence="1">
    <location>
        <begin position="38"/>
        <end position="57"/>
    </location>
</feature>
<evidence type="ECO:0000313" key="2">
    <source>
        <dbReference type="EMBL" id="KAH9501614.1"/>
    </source>
</evidence>
<gene>
    <name evidence="2" type="ORF">DERF_012449</name>
</gene>
<reference evidence="2" key="2">
    <citation type="journal article" date="2022" name="Res Sq">
        <title>Comparative Genomics Reveals Insights into the Divergent Evolution of Astigmatic Mites and Household Pest Adaptations.</title>
        <authorList>
            <person name="Xiong Q."/>
            <person name="Wan A.T.-Y."/>
            <person name="Liu X.-Y."/>
            <person name="Fung C.S.-H."/>
            <person name="Xiao X."/>
            <person name="Malainual N."/>
            <person name="Hou J."/>
            <person name="Wang L."/>
            <person name="Wang M."/>
            <person name="Yang K."/>
            <person name="Cui Y."/>
            <person name="Leung E."/>
            <person name="Nong W."/>
            <person name="Shin S.-K."/>
            <person name="Au S."/>
            <person name="Jeong K.Y."/>
            <person name="Chew F.T."/>
            <person name="Hui J."/>
            <person name="Leung T.F."/>
            <person name="Tungtrongchitr A."/>
            <person name="Zhong N."/>
            <person name="Liu Z."/>
            <person name="Tsui S."/>
        </authorList>
    </citation>
    <scope>NUCLEOTIDE SEQUENCE</scope>
    <source>
        <strain evidence="2">Derf</strain>
        <tissue evidence="2">Whole organism</tissue>
    </source>
</reference>
<dbReference type="EMBL" id="ASGP02000006">
    <property type="protein sequence ID" value="KAH9501614.1"/>
    <property type="molecule type" value="Genomic_DNA"/>
</dbReference>
<proteinExistence type="predicted"/>
<sequence length="61" mass="7135">MAKETKNNPNEESMNVLFMESVPDNGKYNDSSQFTIRYILKLIILLTLVTTDFWSVYDDKI</sequence>
<dbReference type="Proteomes" id="UP000790347">
    <property type="component" value="Unassembled WGS sequence"/>
</dbReference>
<accession>A0A922HSK6</accession>
<evidence type="ECO:0000313" key="3">
    <source>
        <dbReference type="Proteomes" id="UP000790347"/>
    </source>
</evidence>